<dbReference type="InterPro" id="IPR036249">
    <property type="entry name" value="Thioredoxin-like_sf"/>
</dbReference>
<keyword evidence="3" id="KW-0676">Redox-active center</keyword>
<dbReference type="Gene3D" id="3.40.30.10">
    <property type="entry name" value="Glutaredoxin"/>
    <property type="match status" value="1"/>
</dbReference>
<proteinExistence type="predicted"/>
<dbReference type="Pfam" id="PF08534">
    <property type="entry name" value="Redoxin"/>
    <property type="match status" value="1"/>
</dbReference>
<dbReference type="InterPro" id="IPR013766">
    <property type="entry name" value="Thioredoxin_domain"/>
</dbReference>
<dbReference type="GO" id="GO:0030313">
    <property type="term" value="C:cell envelope"/>
    <property type="evidence" value="ECO:0007669"/>
    <property type="project" value="UniProtKB-SubCell"/>
</dbReference>
<evidence type="ECO:0000259" key="5">
    <source>
        <dbReference type="PROSITE" id="PS51352"/>
    </source>
</evidence>
<name>A0AAE3LLL7_9BACT</name>
<dbReference type="AlphaFoldDB" id="A0AAE3LLL7"/>
<keyword evidence="2" id="KW-0201">Cytochrome c-type biogenesis</keyword>
<evidence type="ECO:0000256" key="3">
    <source>
        <dbReference type="ARBA" id="ARBA00023284"/>
    </source>
</evidence>
<evidence type="ECO:0000313" key="7">
    <source>
        <dbReference type="Proteomes" id="UP001209317"/>
    </source>
</evidence>
<dbReference type="PANTHER" id="PTHR42852">
    <property type="entry name" value="THIOL:DISULFIDE INTERCHANGE PROTEIN DSBE"/>
    <property type="match status" value="1"/>
</dbReference>
<dbReference type="EMBL" id="JAOTPL010000036">
    <property type="protein sequence ID" value="MCU7695549.1"/>
    <property type="molecule type" value="Genomic_DNA"/>
</dbReference>
<dbReference type="GO" id="GO:0016491">
    <property type="term" value="F:oxidoreductase activity"/>
    <property type="evidence" value="ECO:0007669"/>
    <property type="project" value="InterPro"/>
</dbReference>
<dbReference type="PROSITE" id="PS00194">
    <property type="entry name" value="THIOREDOXIN_1"/>
    <property type="match status" value="1"/>
</dbReference>
<sequence length="162" mass="18770">MKIILFLWLAIGSVQLFAQTADDHPDHELIFKNLKGDTIALSGLKGKVVFLNIWATWCGPCVQEMPGLNHLYTLYKNNPEVVFLFVDADSDLKKAERFIKRRKFELPVYESVNGFPRSMFRDVLPTTMVFDKSGKVIMFYEGAADYSNENFIRKFDEYLKQN</sequence>
<dbReference type="CDD" id="cd02966">
    <property type="entry name" value="TlpA_like_family"/>
    <property type="match status" value="1"/>
</dbReference>
<keyword evidence="4" id="KW-0732">Signal</keyword>
<evidence type="ECO:0000256" key="4">
    <source>
        <dbReference type="SAM" id="SignalP"/>
    </source>
</evidence>
<gene>
    <name evidence="6" type="ORF">OD355_13570</name>
</gene>
<feature type="chain" id="PRO_5042228812" evidence="4">
    <location>
        <begin position="19"/>
        <end position="162"/>
    </location>
</feature>
<dbReference type="InterPro" id="IPR050553">
    <property type="entry name" value="Thioredoxin_ResA/DsbE_sf"/>
</dbReference>
<dbReference type="SUPFAM" id="SSF52833">
    <property type="entry name" value="Thioredoxin-like"/>
    <property type="match status" value="1"/>
</dbReference>
<dbReference type="PANTHER" id="PTHR42852:SF13">
    <property type="entry name" value="PROTEIN DIPZ"/>
    <property type="match status" value="1"/>
</dbReference>
<dbReference type="InterPro" id="IPR017937">
    <property type="entry name" value="Thioredoxin_CS"/>
</dbReference>
<dbReference type="InterPro" id="IPR013740">
    <property type="entry name" value="Redoxin"/>
</dbReference>
<comment type="caution">
    <text evidence="6">The sequence shown here is derived from an EMBL/GenBank/DDBJ whole genome shotgun (WGS) entry which is preliminary data.</text>
</comment>
<feature type="domain" description="Thioredoxin" evidence="5">
    <location>
        <begin position="18"/>
        <end position="160"/>
    </location>
</feature>
<evidence type="ECO:0000256" key="1">
    <source>
        <dbReference type="ARBA" id="ARBA00004196"/>
    </source>
</evidence>
<comment type="subcellular location">
    <subcellularLocation>
        <location evidence="1">Cell envelope</location>
    </subcellularLocation>
</comment>
<keyword evidence="7" id="KW-1185">Reference proteome</keyword>
<dbReference type="GO" id="GO:0017004">
    <property type="term" value="P:cytochrome complex assembly"/>
    <property type="evidence" value="ECO:0007669"/>
    <property type="project" value="UniProtKB-KW"/>
</dbReference>
<dbReference type="Proteomes" id="UP001209317">
    <property type="component" value="Unassembled WGS sequence"/>
</dbReference>
<evidence type="ECO:0000313" key="6">
    <source>
        <dbReference type="EMBL" id="MCU7695549.1"/>
    </source>
</evidence>
<feature type="signal peptide" evidence="4">
    <location>
        <begin position="1"/>
        <end position="18"/>
    </location>
</feature>
<evidence type="ECO:0000256" key="2">
    <source>
        <dbReference type="ARBA" id="ARBA00022748"/>
    </source>
</evidence>
<dbReference type="PROSITE" id="PS51352">
    <property type="entry name" value="THIOREDOXIN_2"/>
    <property type="match status" value="1"/>
</dbReference>
<accession>A0AAE3LLL7</accession>
<reference evidence="6" key="1">
    <citation type="submission" date="2022-10" db="EMBL/GenBank/DDBJ databases">
        <authorList>
            <person name="Kim H.S."/>
            <person name="Kim J.-S."/>
            <person name="Suh M.K."/>
            <person name="Eom M.K."/>
            <person name="Lee J.-S."/>
        </authorList>
    </citation>
    <scope>NUCLEOTIDE SEQUENCE</scope>
    <source>
        <strain evidence="6">LIP-5</strain>
    </source>
</reference>
<dbReference type="RefSeq" id="WP_263039034.1">
    <property type="nucleotide sequence ID" value="NZ_JAOTPL010000036.1"/>
</dbReference>
<protein>
    <submittedName>
        <fullName evidence="6">TlpA family protein disulfide reductase</fullName>
    </submittedName>
</protein>
<organism evidence="6 7">
    <name type="scientific">Haoranjiania flava</name>
    <dbReference type="NCBI Taxonomy" id="1856322"/>
    <lineage>
        <taxon>Bacteria</taxon>
        <taxon>Pseudomonadati</taxon>
        <taxon>Bacteroidota</taxon>
        <taxon>Chitinophagia</taxon>
        <taxon>Chitinophagales</taxon>
        <taxon>Chitinophagaceae</taxon>
        <taxon>Haoranjiania</taxon>
    </lineage>
</organism>